<dbReference type="RefSeq" id="WP_342675715.1">
    <property type="nucleotide sequence ID" value="NZ_JBCGCU010000001.1"/>
</dbReference>
<evidence type="ECO:0000256" key="6">
    <source>
        <dbReference type="RuleBase" id="RU003797"/>
    </source>
</evidence>
<dbReference type="PROSITE" id="PS50249">
    <property type="entry name" value="MPN"/>
    <property type="match status" value="1"/>
</dbReference>
<dbReference type="PANTHER" id="PTHR30471:SF3">
    <property type="entry name" value="UPF0758 PROTEIN YEES-RELATED"/>
    <property type="match status" value="1"/>
</dbReference>
<reference evidence="8 9" key="1">
    <citation type="submission" date="2024-03" db="EMBL/GenBank/DDBJ databases">
        <title>Pseudoalteromonas qingdaonensis sp. nov., isolated from the intestines of marine benthic organisms.</title>
        <authorList>
            <person name="Lin X."/>
            <person name="Fang S."/>
            <person name="Hu X."/>
        </authorList>
    </citation>
    <scope>NUCLEOTIDE SEQUENCE [LARGE SCALE GENOMIC DNA]</scope>
    <source>
        <strain evidence="8 9">YIC-827</strain>
    </source>
</reference>
<name>A0ABU9MSB5_9GAMM</name>
<evidence type="ECO:0000259" key="7">
    <source>
        <dbReference type="PROSITE" id="PS50249"/>
    </source>
</evidence>
<sequence>MRLSDIPQSERPREKLLASGVHSLSDAELLAIFFRTGVPGANAVELAQQVLSHSQGLSALLNAEHDDFCRWRGMGTAKYVQLQAAIELARRHLLSTLERDTLFDSPQAVRDFLLLELKTQQREQFLVLFLDAQHRLITREVLFQGTIDAASVYPREVVKAALKHNAAAVILAHNHPSGVAEPSQADKLITHKLVQGLALVDIRVLDHLVVGGSQCVSFAEQGLL</sequence>
<dbReference type="InterPro" id="IPR001405">
    <property type="entry name" value="UPF0758"/>
</dbReference>
<dbReference type="InterPro" id="IPR020891">
    <property type="entry name" value="UPF0758_CS"/>
</dbReference>
<dbReference type="NCBIfam" id="TIGR00608">
    <property type="entry name" value="radc"/>
    <property type="match status" value="1"/>
</dbReference>
<dbReference type="InterPro" id="IPR037518">
    <property type="entry name" value="MPN"/>
</dbReference>
<comment type="similarity">
    <text evidence="6">Belongs to the UPF0758 family.</text>
</comment>
<keyword evidence="1" id="KW-0645">Protease</keyword>
<gene>
    <name evidence="8" type="primary">radC</name>
    <name evidence="8" type="ORF">WCN91_01855</name>
</gene>
<proteinExistence type="inferred from homology"/>
<evidence type="ECO:0000256" key="2">
    <source>
        <dbReference type="ARBA" id="ARBA00022723"/>
    </source>
</evidence>
<evidence type="ECO:0000256" key="1">
    <source>
        <dbReference type="ARBA" id="ARBA00022670"/>
    </source>
</evidence>
<evidence type="ECO:0000256" key="3">
    <source>
        <dbReference type="ARBA" id="ARBA00022801"/>
    </source>
</evidence>
<evidence type="ECO:0000256" key="4">
    <source>
        <dbReference type="ARBA" id="ARBA00022833"/>
    </source>
</evidence>
<dbReference type="SUPFAM" id="SSF47781">
    <property type="entry name" value="RuvA domain 2-like"/>
    <property type="match status" value="1"/>
</dbReference>
<comment type="caution">
    <text evidence="8">The sequence shown here is derived from an EMBL/GenBank/DDBJ whole genome shotgun (WGS) entry which is preliminary data.</text>
</comment>
<keyword evidence="5" id="KW-0482">Metalloprotease</keyword>
<evidence type="ECO:0000313" key="9">
    <source>
        <dbReference type="Proteomes" id="UP001447008"/>
    </source>
</evidence>
<dbReference type="EMBL" id="JBCGCU010000001">
    <property type="protein sequence ID" value="MEM0514197.1"/>
    <property type="molecule type" value="Genomic_DNA"/>
</dbReference>
<dbReference type="PROSITE" id="PS01302">
    <property type="entry name" value="UPF0758"/>
    <property type="match status" value="1"/>
</dbReference>
<dbReference type="PANTHER" id="PTHR30471">
    <property type="entry name" value="DNA REPAIR PROTEIN RADC"/>
    <property type="match status" value="1"/>
</dbReference>
<dbReference type="SUPFAM" id="SSF102712">
    <property type="entry name" value="JAB1/MPN domain"/>
    <property type="match status" value="1"/>
</dbReference>
<dbReference type="NCBIfam" id="NF000642">
    <property type="entry name" value="PRK00024.1"/>
    <property type="match status" value="1"/>
</dbReference>
<dbReference type="InterPro" id="IPR046778">
    <property type="entry name" value="UPF0758_N"/>
</dbReference>
<keyword evidence="4" id="KW-0862">Zinc</keyword>
<organism evidence="8 9">
    <name type="scientific">Pseudoalteromonas qingdaonensis</name>
    <dbReference type="NCBI Taxonomy" id="3131913"/>
    <lineage>
        <taxon>Bacteria</taxon>
        <taxon>Pseudomonadati</taxon>
        <taxon>Pseudomonadota</taxon>
        <taxon>Gammaproteobacteria</taxon>
        <taxon>Alteromonadales</taxon>
        <taxon>Pseudoalteromonadaceae</taxon>
        <taxon>Pseudoalteromonas</taxon>
    </lineage>
</organism>
<keyword evidence="9" id="KW-1185">Reference proteome</keyword>
<dbReference type="Gene3D" id="3.40.140.10">
    <property type="entry name" value="Cytidine Deaminase, domain 2"/>
    <property type="match status" value="1"/>
</dbReference>
<keyword evidence="3" id="KW-0378">Hydrolase</keyword>
<keyword evidence="2" id="KW-0479">Metal-binding</keyword>
<dbReference type="Pfam" id="PF04002">
    <property type="entry name" value="RadC"/>
    <property type="match status" value="1"/>
</dbReference>
<dbReference type="CDD" id="cd08071">
    <property type="entry name" value="MPN_DUF2466"/>
    <property type="match status" value="1"/>
</dbReference>
<accession>A0ABU9MSB5</accession>
<evidence type="ECO:0000256" key="5">
    <source>
        <dbReference type="ARBA" id="ARBA00023049"/>
    </source>
</evidence>
<evidence type="ECO:0000313" key="8">
    <source>
        <dbReference type="EMBL" id="MEM0514197.1"/>
    </source>
</evidence>
<dbReference type="Proteomes" id="UP001447008">
    <property type="component" value="Unassembled WGS sequence"/>
</dbReference>
<protein>
    <submittedName>
        <fullName evidence="8">DNA repair protein RadC</fullName>
    </submittedName>
</protein>
<dbReference type="Pfam" id="PF20582">
    <property type="entry name" value="UPF0758_N"/>
    <property type="match status" value="1"/>
</dbReference>
<feature type="domain" description="MPN" evidence="7">
    <location>
        <begin position="102"/>
        <end position="224"/>
    </location>
</feature>
<dbReference type="InterPro" id="IPR010994">
    <property type="entry name" value="RuvA_2-like"/>
</dbReference>
<dbReference type="InterPro" id="IPR025657">
    <property type="entry name" value="RadC_JAB"/>
</dbReference>